<feature type="chain" id="PRO_5004058118" evidence="2">
    <location>
        <begin position="24"/>
        <end position="405"/>
    </location>
</feature>
<dbReference type="VEuPathDB" id="TriTrypDB:Tb427_000261600"/>
<feature type="signal peptide" evidence="2">
    <location>
        <begin position="1"/>
        <end position="23"/>
    </location>
</feature>
<proteinExistence type="predicted"/>
<evidence type="ECO:0000313" key="3">
    <source>
        <dbReference type="EMBL" id="AGH60352.1"/>
    </source>
</evidence>
<keyword evidence="2" id="KW-0732">Signal</keyword>
<evidence type="ECO:0000256" key="1">
    <source>
        <dbReference type="SAM" id="MobiDB-lite"/>
    </source>
</evidence>
<sequence>MSIWLVFFLTSAGLRLPASIAQGTPNCTDDTEHAIYAGEAIKQLQAVADTSTQVEIRSLQAKLAMISASDAGFQARLVPIVNLYERCSLRLEETKKQFRDRTSNVIIDLEQGTAAAAALEAMAMMQIDTDVGKTISAANKFIKIKPAAGKTGIPTKYCPLSEYIKQAQPPAKAAAARTEWKLDLKTIEQDPAAASDHTSTAAMCCAAGASCGEGSSDAAQLAVKGGKLFKSATSATDKTVGKPAGKTSKQWATATKQMAEQIAHADAHIATALAQTGISDTNCNPWQSHSDAELQLDVYRLIYKKPTATKISPVEATSIAQKVKELYGSSEEEFDNLIWNSVKSTQVPKKEDPSGGKTQELKDVTDRNRLNDLIQTSRSKTSVEEVQKVEDAKSTMRKKKLEAQK</sequence>
<dbReference type="AlphaFoldDB" id="M4T054"/>
<dbReference type="Gene3D" id="1.10.470.10">
    <property type="entry name" value="Variant Surface Glycoprotein, subunit A, domain 2"/>
    <property type="match status" value="1"/>
</dbReference>
<feature type="compositionally biased region" description="Basic residues" evidence="1">
    <location>
        <begin position="395"/>
        <end position="405"/>
    </location>
</feature>
<feature type="region of interest" description="Disordered" evidence="1">
    <location>
        <begin position="345"/>
        <end position="405"/>
    </location>
</feature>
<name>M4T054_9TRYP</name>
<protein>
    <submittedName>
        <fullName evidence="3">Variant surface glycoprotein 1421</fullName>
    </submittedName>
</protein>
<organism evidence="3">
    <name type="scientific">Trypanosoma brucei</name>
    <dbReference type="NCBI Taxonomy" id="5691"/>
    <lineage>
        <taxon>Eukaryota</taxon>
        <taxon>Discoba</taxon>
        <taxon>Euglenozoa</taxon>
        <taxon>Kinetoplastea</taxon>
        <taxon>Metakinetoplastina</taxon>
        <taxon>Trypanosomatida</taxon>
        <taxon>Trypanosomatidae</taxon>
        <taxon>Trypanosoma</taxon>
    </lineage>
</organism>
<dbReference type="EMBL" id="KC612921">
    <property type="protein sequence ID" value="AGH60352.1"/>
    <property type="molecule type" value="Genomic_DNA"/>
</dbReference>
<feature type="compositionally biased region" description="Basic and acidic residues" evidence="1">
    <location>
        <begin position="381"/>
        <end position="394"/>
    </location>
</feature>
<reference evidence="3" key="2">
    <citation type="journal article" date="2014" name="Mol. Biochem. Parasitol.">
        <title>Capturing the variant surface glycoprotein repertoire (the VSGnome) of Trypanosoma brucei Lister 427.</title>
        <authorList>
            <person name="Cross G.A."/>
            <person name="Kim H.S."/>
            <person name="Wickstead B."/>
        </authorList>
    </citation>
    <scope>NUCLEOTIDE SEQUENCE</scope>
    <source>
        <strain evidence="3">Lister 427</strain>
    </source>
</reference>
<evidence type="ECO:0000256" key="2">
    <source>
        <dbReference type="SAM" id="SignalP"/>
    </source>
</evidence>
<reference evidence="3" key="1">
    <citation type="submission" date="2013-02" db="EMBL/GenBank/DDBJ databases">
        <authorList>
            <person name="Cross G.A.M."/>
            <person name="Kim H.-S."/>
            <person name="Wickstead B."/>
        </authorList>
    </citation>
    <scope>NUCLEOTIDE SEQUENCE</scope>
    <source>
        <strain evidence="3">Lister 427</strain>
    </source>
</reference>
<dbReference type="SUPFAM" id="SSF58087">
    <property type="entry name" value="Variant surface glycoprotein (N-terminal domain)"/>
    <property type="match status" value="1"/>
</dbReference>
<feature type="compositionally biased region" description="Basic and acidic residues" evidence="1">
    <location>
        <begin position="348"/>
        <end position="370"/>
    </location>
</feature>
<accession>M4T054</accession>